<comment type="similarity">
    <text evidence="1">Belongs to the lyase 1 family. Argininosuccinate lyase subfamily.</text>
</comment>
<dbReference type="GO" id="GO:0004056">
    <property type="term" value="F:argininosuccinate lyase activity"/>
    <property type="evidence" value="ECO:0007669"/>
    <property type="project" value="InterPro"/>
</dbReference>
<dbReference type="Pfam" id="PF14698">
    <property type="entry name" value="ASL_C2"/>
    <property type="match status" value="1"/>
</dbReference>
<dbReference type="InterPro" id="IPR024083">
    <property type="entry name" value="Fumarase/histidase_N"/>
</dbReference>
<name>W8B5W9_CERCA</name>
<dbReference type="AlphaFoldDB" id="W8B5W9"/>
<dbReference type="Gene3D" id="1.10.275.10">
    <property type="entry name" value="Fumarase/aspartase (N-terminal domain)"/>
    <property type="match status" value="1"/>
</dbReference>
<dbReference type="Gene3D" id="1.10.40.30">
    <property type="entry name" value="Fumarase/aspartase (C-terminal domain)"/>
    <property type="match status" value="1"/>
</dbReference>
<dbReference type="PRINTS" id="PR00149">
    <property type="entry name" value="FUMRATELYASE"/>
</dbReference>
<dbReference type="InterPro" id="IPR008948">
    <property type="entry name" value="L-Aspartase-like"/>
</dbReference>
<protein>
    <submittedName>
        <fullName evidence="4">Argininosuccinate lyase</fullName>
    </submittedName>
</protein>
<dbReference type="FunFam" id="1.10.40.30:FF:000001">
    <property type="entry name" value="Argininosuccinate lyase"/>
    <property type="match status" value="1"/>
</dbReference>
<dbReference type="PROSITE" id="PS00163">
    <property type="entry name" value="FUMARATE_LYASES"/>
    <property type="match status" value="1"/>
</dbReference>
<reference evidence="4" key="1">
    <citation type="submission" date="2013-07" db="EMBL/GenBank/DDBJ databases">
        <authorList>
            <person name="Geib S."/>
        </authorList>
    </citation>
    <scope>NUCLEOTIDE SEQUENCE</scope>
</reference>
<dbReference type="SUPFAM" id="SSF48557">
    <property type="entry name" value="L-aspartase-like"/>
    <property type="match status" value="1"/>
</dbReference>
<keyword evidence="4" id="KW-0456">Lyase</keyword>
<sequence length="520" mass="58066">MPFYFSPKTNSFVLKLKRYRTSYKRSRAPCTCKLHCQAVHYTHTFIHTEKGNYTMAQQLWGGRFGDAEGKTSECLAKLNCSLPLDSRFYDEDIDGSIAYAEALARAGLITDKESADIGAALEVVRGEWKDASIKFLGSDEDVHTVNERRLTELIGDVGKKLHTGRSRNDQVITDMKLWLRRGIRETVADLCAVIEVTLEQAKKNLDVLMPGYTHLQRAQPVLFSHWMLSHAFALQADCQRLLELKTRANLLPLGSGALAGNPLGVDRVWLAKRLGFAGVTPNSMHAVGDRDFVVDFIYCCSLASLHLSRLAEDLILYATKEFDFIKIADGFSTGSSLMPQKRNPDSLELVRGISGSICASLSGIMMTIKGTPSTYNKDLQFDKQYAFDAFDRLKDALTVVGGVVGTMELNRERMESALSPDMLATDWAYYLVRKGVPFRQAHHYIGEVVAYAEKAGLELTEIPLGELQKICKHFDVDIVQVADYAINVEKYDVPGGTAPKSVKEQVRTLQNFVKELKKLN</sequence>
<accession>W8B5W9</accession>
<feature type="domain" description="Fumarate lyase N-terminal" evidence="2">
    <location>
        <begin position="66"/>
        <end position="357"/>
    </location>
</feature>
<dbReference type="PANTHER" id="PTHR43814:SF1">
    <property type="entry name" value="ARGININOSUCCINATE LYASE"/>
    <property type="match status" value="1"/>
</dbReference>
<dbReference type="NCBIfam" id="TIGR00838">
    <property type="entry name" value="argH"/>
    <property type="match status" value="1"/>
</dbReference>
<dbReference type="GO" id="GO:0042450">
    <property type="term" value="P:L-arginine biosynthetic process via ornithine"/>
    <property type="evidence" value="ECO:0007669"/>
    <property type="project" value="InterPro"/>
</dbReference>
<dbReference type="FunFam" id="1.20.200.10:FF:000015">
    <property type="entry name" value="argininosuccinate lyase isoform X2"/>
    <property type="match status" value="1"/>
</dbReference>
<dbReference type="EMBL" id="GAMC01017836">
    <property type="protein sequence ID" value="JAB88719.1"/>
    <property type="molecule type" value="mRNA"/>
</dbReference>
<dbReference type="PRINTS" id="PR00145">
    <property type="entry name" value="ARGSUCLYASE"/>
</dbReference>
<dbReference type="InterPro" id="IPR000362">
    <property type="entry name" value="Fumarate_lyase_fam"/>
</dbReference>
<dbReference type="InterPro" id="IPR020557">
    <property type="entry name" value="Fumarate_lyase_CS"/>
</dbReference>
<evidence type="ECO:0000259" key="3">
    <source>
        <dbReference type="Pfam" id="PF14698"/>
    </source>
</evidence>
<dbReference type="OrthoDB" id="2561043at2759"/>
<dbReference type="CDD" id="cd01359">
    <property type="entry name" value="Argininosuccinate_lyase"/>
    <property type="match status" value="1"/>
</dbReference>
<dbReference type="Gene3D" id="1.20.200.10">
    <property type="entry name" value="Fumarase/aspartase (Central domain)"/>
    <property type="match status" value="1"/>
</dbReference>
<dbReference type="GO" id="GO:0005829">
    <property type="term" value="C:cytosol"/>
    <property type="evidence" value="ECO:0007669"/>
    <property type="project" value="TreeGrafter"/>
</dbReference>
<organism evidence="4">
    <name type="scientific">Ceratitis capitata</name>
    <name type="common">Mediterranean fruit fly</name>
    <name type="synonym">Tephritis capitata</name>
    <dbReference type="NCBI Taxonomy" id="7213"/>
    <lineage>
        <taxon>Eukaryota</taxon>
        <taxon>Metazoa</taxon>
        <taxon>Ecdysozoa</taxon>
        <taxon>Arthropoda</taxon>
        <taxon>Hexapoda</taxon>
        <taxon>Insecta</taxon>
        <taxon>Pterygota</taxon>
        <taxon>Neoptera</taxon>
        <taxon>Endopterygota</taxon>
        <taxon>Diptera</taxon>
        <taxon>Brachycera</taxon>
        <taxon>Muscomorpha</taxon>
        <taxon>Tephritoidea</taxon>
        <taxon>Tephritidae</taxon>
        <taxon>Ceratitis</taxon>
        <taxon>Ceratitis</taxon>
    </lineage>
</organism>
<dbReference type="FunFam" id="1.10.275.10:FF:000002">
    <property type="entry name" value="Argininosuccinate lyase"/>
    <property type="match status" value="1"/>
</dbReference>
<gene>
    <name evidence="4" type="primary">ARLY</name>
</gene>
<dbReference type="EMBL" id="GAMC01017839">
    <property type="protein sequence ID" value="JAB88716.1"/>
    <property type="molecule type" value="mRNA"/>
</dbReference>
<dbReference type="PANTHER" id="PTHR43814">
    <property type="entry name" value="ARGININOSUCCINATE LYASE"/>
    <property type="match status" value="1"/>
</dbReference>
<evidence type="ECO:0000259" key="2">
    <source>
        <dbReference type="Pfam" id="PF00206"/>
    </source>
</evidence>
<proteinExistence type="evidence at transcript level"/>
<feature type="domain" description="Argininosuccinate lyase C-terminal" evidence="3">
    <location>
        <begin position="422"/>
        <end position="488"/>
    </location>
</feature>
<dbReference type="HAMAP" id="MF_00006">
    <property type="entry name" value="Arg_succ_lyase"/>
    <property type="match status" value="1"/>
</dbReference>
<dbReference type="InterPro" id="IPR009049">
    <property type="entry name" value="Argininosuccinate_lyase"/>
</dbReference>
<evidence type="ECO:0000313" key="4">
    <source>
        <dbReference type="EMBL" id="JAB88716.1"/>
    </source>
</evidence>
<evidence type="ECO:0000256" key="1">
    <source>
        <dbReference type="ARBA" id="ARBA00010755"/>
    </source>
</evidence>
<reference evidence="4" key="2">
    <citation type="journal article" date="2014" name="BMC Genomics">
        <title>A genomic perspective to assessing quality of mass-reared SIT flies used in Mediterranean fruit fly (Ceratitis capitata) eradication in California.</title>
        <authorList>
            <person name="Calla B."/>
            <person name="Hall B."/>
            <person name="Hou S."/>
            <person name="Geib S.M."/>
        </authorList>
    </citation>
    <scope>NUCLEOTIDE SEQUENCE</scope>
</reference>
<dbReference type="Pfam" id="PF00206">
    <property type="entry name" value="Lyase_1"/>
    <property type="match status" value="1"/>
</dbReference>
<dbReference type="InterPro" id="IPR022761">
    <property type="entry name" value="Fumarate_lyase_N"/>
</dbReference>
<dbReference type="InterPro" id="IPR029419">
    <property type="entry name" value="Arg_succ_lyase_C"/>
</dbReference>